<dbReference type="InterPro" id="IPR006680">
    <property type="entry name" value="Amidohydro-rel"/>
</dbReference>
<dbReference type="InterPro" id="IPR011059">
    <property type="entry name" value="Metal-dep_hydrolase_composite"/>
</dbReference>
<dbReference type="InterPro" id="IPR032466">
    <property type="entry name" value="Metal_Hydrolase"/>
</dbReference>
<evidence type="ECO:0000256" key="4">
    <source>
        <dbReference type="ARBA" id="ARBA00047720"/>
    </source>
</evidence>
<dbReference type="EC" id="3.5.4.2" evidence="2"/>
<name>A0A897MNL5_9EURY</name>
<comment type="similarity">
    <text evidence="1">Belongs to the metallo-dependent hydrolases superfamily. Adenine deaminase family.</text>
</comment>
<dbReference type="Gene3D" id="3.20.20.140">
    <property type="entry name" value="Metal-dependent hydrolases"/>
    <property type="match status" value="1"/>
</dbReference>
<feature type="domain" description="Amidohydrolase-related" evidence="5">
    <location>
        <begin position="67"/>
        <end position="348"/>
    </location>
</feature>
<evidence type="ECO:0000259" key="5">
    <source>
        <dbReference type="Pfam" id="PF01979"/>
    </source>
</evidence>
<dbReference type="GeneID" id="70684110"/>
<evidence type="ECO:0000259" key="6">
    <source>
        <dbReference type="Pfam" id="PF13382"/>
    </source>
</evidence>
<dbReference type="RefSeq" id="WP_238479054.1">
    <property type="nucleotide sequence ID" value="NZ_CP064786.1"/>
</dbReference>
<keyword evidence="3" id="KW-0378">Hydrolase</keyword>
<dbReference type="Pfam" id="PF13382">
    <property type="entry name" value="Adenine_deam_C"/>
    <property type="match status" value="1"/>
</dbReference>
<dbReference type="Pfam" id="PF01979">
    <property type="entry name" value="Amidohydro_1"/>
    <property type="match status" value="1"/>
</dbReference>
<proteinExistence type="inferred from homology"/>
<evidence type="ECO:0000313" key="7">
    <source>
        <dbReference type="EMBL" id="QSG01951.1"/>
    </source>
</evidence>
<evidence type="ECO:0000256" key="2">
    <source>
        <dbReference type="ARBA" id="ARBA00012782"/>
    </source>
</evidence>
<evidence type="ECO:0000256" key="1">
    <source>
        <dbReference type="ARBA" id="ARBA00006773"/>
    </source>
</evidence>
<reference evidence="7" key="1">
    <citation type="submission" date="2020-11" db="EMBL/GenBank/DDBJ databases">
        <title>Carbohydrate-dependent, anaerobic sulfur respiration: A novel catabolism in halophilic archaea.</title>
        <authorList>
            <person name="Sorokin D.Y."/>
            <person name="Messina E."/>
            <person name="Smedile F."/>
            <person name="La Cono V."/>
            <person name="Hallsworth J.E."/>
            <person name="Yakimov M.M."/>
        </authorList>
    </citation>
    <scope>NUCLEOTIDE SEQUENCE</scope>
    <source>
        <strain evidence="7">AArc-S</strain>
    </source>
</reference>
<dbReference type="PANTHER" id="PTHR11113">
    <property type="entry name" value="N-ACETYLGLUCOSAMINE-6-PHOSPHATE DEACETYLASE"/>
    <property type="match status" value="1"/>
</dbReference>
<evidence type="ECO:0000313" key="8">
    <source>
        <dbReference type="Proteomes" id="UP000663586"/>
    </source>
</evidence>
<gene>
    <name evidence="7" type="primary">adeC</name>
    <name evidence="7" type="ORF">AArcS_0726</name>
</gene>
<protein>
    <recommendedName>
        <fullName evidence="2">adenine deaminase</fullName>
        <ecNumber evidence="2">3.5.4.2</ecNumber>
    </recommendedName>
</protein>
<comment type="catalytic activity">
    <reaction evidence="4">
        <text>adenine + H2O + H(+) = hypoxanthine + NH4(+)</text>
        <dbReference type="Rhea" id="RHEA:23688"/>
        <dbReference type="ChEBI" id="CHEBI:15377"/>
        <dbReference type="ChEBI" id="CHEBI:15378"/>
        <dbReference type="ChEBI" id="CHEBI:16708"/>
        <dbReference type="ChEBI" id="CHEBI:17368"/>
        <dbReference type="ChEBI" id="CHEBI:28938"/>
        <dbReference type="EC" id="3.5.4.2"/>
    </reaction>
</comment>
<dbReference type="AlphaFoldDB" id="A0A897MNL5"/>
<feature type="domain" description="Adenine deaminase C-terminal" evidence="6">
    <location>
        <begin position="405"/>
        <end position="566"/>
    </location>
</feature>
<dbReference type="KEGG" id="hara:AArcS_0726"/>
<dbReference type="Gene3D" id="2.30.40.10">
    <property type="entry name" value="Urease, subunit C, domain 1"/>
    <property type="match status" value="1"/>
</dbReference>
<dbReference type="InterPro" id="IPR026912">
    <property type="entry name" value="Adenine_deam_C"/>
</dbReference>
<keyword evidence="8" id="KW-1185">Reference proteome</keyword>
<dbReference type="PANTHER" id="PTHR11113:SF2">
    <property type="entry name" value="ADENINE DEAMINASE"/>
    <property type="match status" value="1"/>
</dbReference>
<dbReference type="EMBL" id="CP064786">
    <property type="protein sequence ID" value="QSG01951.1"/>
    <property type="molecule type" value="Genomic_DNA"/>
</dbReference>
<evidence type="ECO:0000256" key="3">
    <source>
        <dbReference type="ARBA" id="ARBA00022801"/>
    </source>
</evidence>
<accession>A0A897MNL5</accession>
<dbReference type="GO" id="GO:0000034">
    <property type="term" value="F:adenine deaminase activity"/>
    <property type="evidence" value="ECO:0007669"/>
    <property type="project" value="UniProtKB-EC"/>
</dbReference>
<organism evidence="7 8">
    <name type="scientific">Natranaeroarchaeum sulfidigenes</name>
    <dbReference type="NCBI Taxonomy" id="2784880"/>
    <lineage>
        <taxon>Archaea</taxon>
        <taxon>Methanobacteriati</taxon>
        <taxon>Methanobacteriota</taxon>
        <taxon>Stenosarchaea group</taxon>
        <taxon>Halobacteria</taxon>
        <taxon>Halobacteriales</taxon>
        <taxon>Natronoarchaeaceae</taxon>
        <taxon>Natranaeroarchaeum</taxon>
    </lineage>
</organism>
<dbReference type="SUPFAM" id="SSF51556">
    <property type="entry name" value="Metallo-dependent hydrolases"/>
    <property type="match status" value="1"/>
</dbReference>
<sequence>MNRTQAVALGEADADIAITGGRVFLPETREFRSLDVAIVDNEIAALPDDASDVIGPETTQLSADGRVVLPGLIDAHTHVDTVQSLENAYHHVLATGTTTVVTEASGPGSLFGARGVEALLAATAYLPITVRVTVPTMPLVDTFEGRRASKKEAEALVDLLDDDRVVGVGETDWIHLVGRDHDLDDLYDRARHAGKPICGHGAGCREEKLTAFAGLVDNDHEAISGDGMINRVERGIHTIGRYGTIRDDIDALADAVDRVGSSELSLSTDGMWPRDLLDEGAMDAVVRRTIDAGVDPADALRMATLNPARHFGLDDRGSLAPGNVADIVIVDDLTAMNVATVLSGGEVVVEKGVHQVAPRSHEYPEFVYDSIDVESDPERFTVPASAADADGRVRAIEIGEGLLSTETTVQPRVEDGTLHAAPERDIAKVTLLDRHPDADGTGFTGFLAGYGIEEGAIATSMTMESTGVLAVGTSDDALSAAVEHVEAQGGGWAVIRDGEAIAELPYRIAGVAADLEVEETAQLLNAVEKGSRSLGVDVDRPLLTLTSLPFVGVPTFKMTCSGYADVLGRSLVGLTPDEADE</sequence>
<dbReference type="SUPFAM" id="SSF51338">
    <property type="entry name" value="Composite domain of metallo-dependent hydrolases"/>
    <property type="match status" value="2"/>
</dbReference>
<dbReference type="Proteomes" id="UP000663586">
    <property type="component" value="Chromosome"/>
</dbReference>